<keyword evidence="2" id="KW-1185">Reference proteome</keyword>
<protein>
    <submittedName>
        <fullName evidence="1">Uncharacterized protein</fullName>
    </submittedName>
</protein>
<sequence length="47" mass="5287">MNHQVLNDDVIKLKKETPHEVAGKRIDCLQHLSSGMMSSQPRLLSSN</sequence>
<evidence type="ECO:0000313" key="1">
    <source>
        <dbReference type="EMBL" id="CAH3041505.1"/>
    </source>
</evidence>
<gene>
    <name evidence="1" type="ORF">PEVE_00040325</name>
</gene>
<evidence type="ECO:0000313" key="2">
    <source>
        <dbReference type="Proteomes" id="UP001159427"/>
    </source>
</evidence>
<feature type="non-terminal residue" evidence="1">
    <location>
        <position position="47"/>
    </location>
</feature>
<proteinExistence type="predicted"/>
<organism evidence="1 2">
    <name type="scientific">Porites evermanni</name>
    <dbReference type="NCBI Taxonomy" id="104178"/>
    <lineage>
        <taxon>Eukaryota</taxon>
        <taxon>Metazoa</taxon>
        <taxon>Cnidaria</taxon>
        <taxon>Anthozoa</taxon>
        <taxon>Hexacorallia</taxon>
        <taxon>Scleractinia</taxon>
        <taxon>Fungiina</taxon>
        <taxon>Poritidae</taxon>
        <taxon>Porites</taxon>
    </lineage>
</organism>
<reference evidence="1 2" key="1">
    <citation type="submission" date="2022-05" db="EMBL/GenBank/DDBJ databases">
        <authorList>
            <consortium name="Genoscope - CEA"/>
            <person name="William W."/>
        </authorList>
    </citation>
    <scope>NUCLEOTIDE SEQUENCE [LARGE SCALE GENOMIC DNA]</scope>
</reference>
<accession>A0ABN8N2F7</accession>
<comment type="caution">
    <text evidence="1">The sequence shown here is derived from an EMBL/GenBank/DDBJ whole genome shotgun (WGS) entry which is preliminary data.</text>
</comment>
<name>A0ABN8N2F7_9CNID</name>
<dbReference type="Proteomes" id="UP001159427">
    <property type="component" value="Unassembled WGS sequence"/>
</dbReference>
<dbReference type="EMBL" id="CALNXI010000731">
    <property type="protein sequence ID" value="CAH3041505.1"/>
    <property type="molecule type" value="Genomic_DNA"/>
</dbReference>